<evidence type="ECO:0000313" key="1">
    <source>
        <dbReference type="EMBL" id="SPE31333.1"/>
    </source>
</evidence>
<evidence type="ECO:0000313" key="2">
    <source>
        <dbReference type="Proteomes" id="UP000239735"/>
    </source>
</evidence>
<dbReference type="AlphaFoldDB" id="A0A2N9M764"/>
<dbReference type="Proteomes" id="UP000239735">
    <property type="component" value="Unassembled WGS sequence"/>
</dbReference>
<reference evidence="2" key="1">
    <citation type="submission" date="2018-02" db="EMBL/GenBank/DDBJ databases">
        <authorList>
            <person name="Hausmann B."/>
        </authorList>
    </citation>
    <scope>NUCLEOTIDE SEQUENCE [LARGE SCALE GENOMIC DNA]</scope>
    <source>
        <strain evidence="2">Peat soil MAG SbA5</strain>
    </source>
</reference>
<accession>A0A2N9M764</accession>
<gene>
    <name evidence="1" type="ORF">SBA5_880001</name>
</gene>
<dbReference type="EMBL" id="OKRB01000150">
    <property type="protein sequence ID" value="SPE31333.1"/>
    <property type="molecule type" value="Genomic_DNA"/>
</dbReference>
<organism evidence="1 2">
    <name type="scientific">Candidatus Sulfuritelmatomonas gaucii</name>
    <dbReference type="NCBI Taxonomy" id="2043161"/>
    <lineage>
        <taxon>Bacteria</taxon>
        <taxon>Pseudomonadati</taxon>
        <taxon>Acidobacteriota</taxon>
        <taxon>Terriglobia</taxon>
        <taxon>Terriglobales</taxon>
        <taxon>Acidobacteriaceae</taxon>
        <taxon>Candidatus Sulfuritelmatomonas</taxon>
    </lineage>
</organism>
<sequence>MACVVLAGSCHEVIASIKGLQPTPSNPLEKRLHEILDKFGFEVKHLREATHGAQDAVAGAGAASPA</sequence>
<proteinExistence type="predicted"/>
<name>A0A2N9M764_9BACT</name>
<protein>
    <submittedName>
        <fullName evidence="1">Uncharacterized protein</fullName>
    </submittedName>
</protein>